<evidence type="ECO:0000313" key="3">
    <source>
        <dbReference type="Proteomes" id="UP000246121"/>
    </source>
</evidence>
<dbReference type="EMBL" id="PRFA01000117">
    <property type="protein sequence ID" value="PWU86535.1"/>
    <property type="molecule type" value="Genomic_DNA"/>
</dbReference>
<accession>A0A2V2UQM7</accession>
<dbReference type="VEuPathDB" id="TriTrypDB:C3747_137g15"/>
<keyword evidence="1" id="KW-0472">Membrane</keyword>
<comment type="caution">
    <text evidence="2">The sequence shown here is derived from an EMBL/GenBank/DDBJ whole genome shotgun (WGS) entry which is preliminary data.</text>
</comment>
<feature type="transmembrane region" description="Helical" evidence="1">
    <location>
        <begin position="123"/>
        <end position="143"/>
    </location>
</feature>
<dbReference type="VEuPathDB" id="TriTrypDB:TcG_13176"/>
<protein>
    <submittedName>
        <fullName evidence="2">Putative retrotransposon hot spot protein (RHS,)</fullName>
    </submittedName>
</protein>
<dbReference type="VEuPathDB" id="TriTrypDB:C4B63_117g72"/>
<evidence type="ECO:0000256" key="1">
    <source>
        <dbReference type="SAM" id="Phobius"/>
    </source>
</evidence>
<dbReference type="Proteomes" id="UP000246121">
    <property type="component" value="Unassembled WGS sequence"/>
</dbReference>
<gene>
    <name evidence="2" type="ORF">C4B63_117g72</name>
</gene>
<evidence type="ECO:0000313" key="2">
    <source>
        <dbReference type="EMBL" id="PWU86535.1"/>
    </source>
</evidence>
<organism evidence="2 3">
    <name type="scientific">Trypanosoma cruzi</name>
    <dbReference type="NCBI Taxonomy" id="5693"/>
    <lineage>
        <taxon>Eukaryota</taxon>
        <taxon>Discoba</taxon>
        <taxon>Euglenozoa</taxon>
        <taxon>Kinetoplastea</taxon>
        <taxon>Metakinetoplastina</taxon>
        <taxon>Trypanosomatida</taxon>
        <taxon>Trypanosomatidae</taxon>
        <taxon>Trypanosoma</taxon>
        <taxon>Schizotrypanum</taxon>
    </lineage>
</organism>
<dbReference type="VEuPathDB" id="TriTrypDB:TcCL_ESM10650"/>
<proteinExistence type="predicted"/>
<name>A0A2V2UQM7_TRYCR</name>
<sequence length="159" mass="18709">MHTADIFHKACKLHSFLLCVGLPRCIAVAVCMICTSFRVYVPTSSCRVCAVDGGATQVRDRGERYAWTNPPSTPRCCYCWHPPTMCWVDGIHLPSLRWYLCMWFLSNTVWMSLLFWLRVISVTIFFLIPLSFVWRLVFGFNSIQLRKQLYNRFSRRREQ</sequence>
<keyword evidence="1" id="KW-0812">Transmembrane</keyword>
<dbReference type="AlphaFoldDB" id="A0A2V2UQM7"/>
<keyword evidence="1" id="KW-1133">Transmembrane helix</keyword>
<reference evidence="2 3" key="1">
    <citation type="journal article" date="2018" name="Microb. Genom.">
        <title>Expanding an expanded genome: long-read sequencing of Trypanosoma cruzi.</title>
        <authorList>
            <person name="Berna L."/>
            <person name="Rodriguez M."/>
            <person name="Chiribao M.L."/>
            <person name="Parodi-Talice A."/>
            <person name="Pita S."/>
            <person name="Rijo G."/>
            <person name="Alvarez-Valin F."/>
            <person name="Robello C."/>
        </authorList>
    </citation>
    <scope>NUCLEOTIDE SEQUENCE [LARGE SCALE GENOMIC DNA]</scope>
    <source>
        <strain evidence="2 3">Dm28c</strain>
    </source>
</reference>